<dbReference type="EMBL" id="AJVK01012640">
    <property type="status" value="NOT_ANNOTATED_CDS"/>
    <property type="molecule type" value="Genomic_DNA"/>
</dbReference>
<dbReference type="VEuPathDB" id="VectorBase:PPAI003848"/>
<dbReference type="PANTHER" id="PTHR11161">
    <property type="entry name" value="O-ACYLTRANSFERASE"/>
    <property type="match status" value="1"/>
</dbReference>
<dbReference type="PANTHER" id="PTHR11161:SF15">
    <property type="entry name" value="GH19286P-RELATED"/>
    <property type="match status" value="1"/>
</dbReference>
<dbReference type="AlphaFoldDB" id="A0A1B0D8H5"/>
<accession>A0A1B0D8H5</accession>
<dbReference type="VEuPathDB" id="VectorBase:PPAPM1_003668"/>
<dbReference type="Proteomes" id="UP000092462">
    <property type="component" value="Unassembled WGS sequence"/>
</dbReference>
<keyword evidence="2" id="KW-1185">Reference proteome</keyword>
<reference evidence="1" key="1">
    <citation type="submission" date="2022-08" db="UniProtKB">
        <authorList>
            <consortium name="EnsemblMetazoa"/>
        </authorList>
    </citation>
    <scope>IDENTIFICATION</scope>
    <source>
        <strain evidence="1">Israel</strain>
    </source>
</reference>
<sequence length="254" mass="29703">MQFYIYCLAILFIYSKSPKWGIISFVVSTISTLTVTFIIMYMCNTSMRFLDAYRDTDAVYTKPWTRISSYQSGMILGFILYVTRDRRIYLTRRQTVIIWSAILGFFTYTVVMHPDQPKILIYLFMSGGRIVYGLIVGGIIVICQWGYGRWFEWISTRRFIWQFSKLSYTIYLIHPAIGMIVYGTDAHVLNISFIKTILDCLGIAIASYYLSYVITILFELPYIRLSDEFILKRRLNHDTQSHKNGGKVTSEKIQ</sequence>
<evidence type="ECO:0008006" key="3">
    <source>
        <dbReference type="Google" id="ProtNLM"/>
    </source>
</evidence>
<evidence type="ECO:0000313" key="2">
    <source>
        <dbReference type="Proteomes" id="UP000092462"/>
    </source>
</evidence>
<dbReference type="InterPro" id="IPR052728">
    <property type="entry name" value="O2_lipid_transport_reg"/>
</dbReference>
<proteinExistence type="predicted"/>
<name>A0A1B0D8H5_PHLPP</name>
<evidence type="ECO:0000313" key="1">
    <source>
        <dbReference type="EnsemblMetazoa" id="PPAI003848-PA"/>
    </source>
</evidence>
<organism evidence="1 2">
    <name type="scientific">Phlebotomus papatasi</name>
    <name type="common">Sandfly</name>
    <dbReference type="NCBI Taxonomy" id="29031"/>
    <lineage>
        <taxon>Eukaryota</taxon>
        <taxon>Metazoa</taxon>
        <taxon>Ecdysozoa</taxon>
        <taxon>Arthropoda</taxon>
        <taxon>Hexapoda</taxon>
        <taxon>Insecta</taxon>
        <taxon>Pterygota</taxon>
        <taxon>Neoptera</taxon>
        <taxon>Endopterygota</taxon>
        <taxon>Diptera</taxon>
        <taxon>Nematocera</taxon>
        <taxon>Psychodoidea</taxon>
        <taxon>Psychodidae</taxon>
        <taxon>Phlebotomus</taxon>
        <taxon>Phlebotomus</taxon>
    </lineage>
</organism>
<dbReference type="EnsemblMetazoa" id="PPAI003848-RA">
    <property type="protein sequence ID" value="PPAI003848-PA"/>
    <property type="gene ID" value="PPAI003848"/>
</dbReference>
<protein>
    <recommendedName>
        <fullName evidence="3">Acyltransferase 3 domain-containing protein</fullName>
    </recommendedName>
</protein>